<reference evidence="6" key="1">
    <citation type="submission" date="2023-07" db="EMBL/GenBank/DDBJ databases">
        <title>Sorghum-associated microbial communities from plants grown in Nebraska, USA.</title>
        <authorList>
            <person name="Schachtman D."/>
        </authorList>
    </citation>
    <scope>NUCLEOTIDE SEQUENCE</scope>
    <source>
        <strain evidence="6">DS3315</strain>
    </source>
</reference>
<dbReference type="Pfam" id="PF00126">
    <property type="entry name" value="HTH_1"/>
    <property type="match status" value="1"/>
</dbReference>
<comment type="caution">
    <text evidence="6">The sequence shown here is derived from an EMBL/GenBank/DDBJ whole genome shotgun (WGS) entry which is preliminary data.</text>
</comment>
<feature type="domain" description="HTH lysR-type" evidence="5">
    <location>
        <begin position="1"/>
        <end position="59"/>
    </location>
</feature>
<protein>
    <submittedName>
        <fullName evidence="6">DNA-binding transcriptional LysR family regulator</fullName>
    </submittedName>
</protein>
<gene>
    <name evidence="6" type="ORF">J2W39_000076</name>
</gene>
<dbReference type="Gene3D" id="1.10.10.10">
    <property type="entry name" value="Winged helix-like DNA-binding domain superfamily/Winged helix DNA-binding domain"/>
    <property type="match status" value="1"/>
</dbReference>
<dbReference type="InterPro" id="IPR000847">
    <property type="entry name" value="LysR_HTH_N"/>
</dbReference>
<keyword evidence="2" id="KW-0805">Transcription regulation</keyword>
<dbReference type="Proteomes" id="UP001224845">
    <property type="component" value="Unassembled WGS sequence"/>
</dbReference>
<dbReference type="SUPFAM" id="SSF53850">
    <property type="entry name" value="Periplasmic binding protein-like II"/>
    <property type="match status" value="1"/>
</dbReference>
<dbReference type="GO" id="GO:0006351">
    <property type="term" value="P:DNA-templated transcription"/>
    <property type="evidence" value="ECO:0007669"/>
    <property type="project" value="TreeGrafter"/>
</dbReference>
<evidence type="ECO:0000256" key="4">
    <source>
        <dbReference type="ARBA" id="ARBA00023163"/>
    </source>
</evidence>
<keyword evidence="3 6" id="KW-0238">DNA-binding</keyword>
<dbReference type="Pfam" id="PF03466">
    <property type="entry name" value="LysR_substrate"/>
    <property type="match status" value="1"/>
</dbReference>
<evidence type="ECO:0000313" key="6">
    <source>
        <dbReference type="EMBL" id="MDP9968853.1"/>
    </source>
</evidence>
<organism evidence="6 7">
    <name type="scientific">Variovorax paradoxus</name>
    <dbReference type="NCBI Taxonomy" id="34073"/>
    <lineage>
        <taxon>Bacteria</taxon>
        <taxon>Pseudomonadati</taxon>
        <taxon>Pseudomonadota</taxon>
        <taxon>Betaproteobacteria</taxon>
        <taxon>Burkholderiales</taxon>
        <taxon>Comamonadaceae</taxon>
        <taxon>Variovorax</taxon>
    </lineage>
</organism>
<sequence length="299" mass="32584">MDVIENLRAYLAVARTGSFSAAARELHVAASVVTKRISQLEWRLKSTLFERTTRRVSLTTAGQLHLIAIQRLVSDLDGIFGSVQQVAPELQGRLRIKAPSSLTVLHLAALFNTFQQRHPLVALELIALDRPVNPVDEGFDIALTLMPDTFGGVIEEPMCAVRRLLVAAPAYLQERGVPQKPSDLANHHVLNFVPTGNVLTFESATGALNVSVRPRFSSNEAQLVEAAAVAGNGVAVLGDYLALPAMRAGTLVQVLADYPMPELWLKALIPENRAHTAHVRAMLEALRSELAPVPPWSRH</sequence>
<dbReference type="InterPro" id="IPR036390">
    <property type="entry name" value="WH_DNA-bd_sf"/>
</dbReference>
<dbReference type="AlphaFoldDB" id="A0AAW8E7L4"/>
<keyword evidence="4" id="KW-0804">Transcription</keyword>
<dbReference type="EMBL" id="JAUSRV010000001">
    <property type="protein sequence ID" value="MDP9968853.1"/>
    <property type="molecule type" value="Genomic_DNA"/>
</dbReference>
<dbReference type="InterPro" id="IPR058163">
    <property type="entry name" value="LysR-type_TF_proteobact-type"/>
</dbReference>
<dbReference type="RefSeq" id="WP_307591438.1">
    <property type="nucleotide sequence ID" value="NZ_JAUSRV010000001.1"/>
</dbReference>
<dbReference type="GO" id="GO:0043565">
    <property type="term" value="F:sequence-specific DNA binding"/>
    <property type="evidence" value="ECO:0007669"/>
    <property type="project" value="TreeGrafter"/>
</dbReference>
<name>A0AAW8E7L4_VARPD</name>
<dbReference type="InterPro" id="IPR036388">
    <property type="entry name" value="WH-like_DNA-bd_sf"/>
</dbReference>
<dbReference type="SUPFAM" id="SSF46785">
    <property type="entry name" value="Winged helix' DNA-binding domain"/>
    <property type="match status" value="1"/>
</dbReference>
<evidence type="ECO:0000256" key="3">
    <source>
        <dbReference type="ARBA" id="ARBA00023125"/>
    </source>
</evidence>
<dbReference type="FunFam" id="1.10.10.10:FF:000001">
    <property type="entry name" value="LysR family transcriptional regulator"/>
    <property type="match status" value="1"/>
</dbReference>
<dbReference type="PROSITE" id="PS50931">
    <property type="entry name" value="HTH_LYSR"/>
    <property type="match status" value="1"/>
</dbReference>
<dbReference type="Gene3D" id="3.40.190.290">
    <property type="match status" value="1"/>
</dbReference>
<accession>A0AAW8E7L4</accession>
<proteinExistence type="inferred from homology"/>
<evidence type="ECO:0000313" key="7">
    <source>
        <dbReference type="Proteomes" id="UP001224845"/>
    </source>
</evidence>
<comment type="similarity">
    <text evidence="1">Belongs to the LysR transcriptional regulatory family.</text>
</comment>
<dbReference type="CDD" id="cd08422">
    <property type="entry name" value="PBP2_CrgA_like"/>
    <property type="match status" value="1"/>
</dbReference>
<evidence type="ECO:0000256" key="1">
    <source>
        <dbReference type="ARBA" id="ARBA00009437"/>
    </source>
</evidence>
<evidence type="ECO:0000259" key="5">
    <source>
        <dbReference type="PROSITE" id="PS50931"/>
    </source>
</evidence>
<dbReference type="PANTHER" id="PTHR30537:SF35">
    <property type="entry name" value="TRANSCRIPTIONAL REGULATORY PROTEIN"/>
    <property type="match status" value="1"/>
</dbReference>
<dbReference type="GO" id="GO:0003700">
    <property type="term" value="F:DNA-binding transcription factor activity"/>
    <property type="evidence" value="ECO:0007669"/>
    <property type="project" value="InterPro"/>
</dbReference>
<evidence type="ECO:0000256" key="2">
    <source>
        <dbReference type="ARBA" id="ARBA00023015"/>
    </source>
</evidence>
<dbReference type="InterPro" id="IPR005119">
    <property type="entry name" value="LysR_subst-bd"/>
</dbReference>
<dbReference type="PANTHER" id="PTHR30537">
    <property type="entry name" value="HTH-TYPE TRANSCRIPTIONAL REGULATOR"/>
    <property type="match status" value="1"/>
</dbReference>